<proteinExistence type="predicted"/>
<gene>
    <name evidence="1" type="ORF">AVEN_204699_1</name>
</gene>
<evidence type="ECO:0000313" key="1">
    <source>
        <dbReference type="EMBL" id="GBM52716.1"/>
    </source>
</evidence>
<protein>
    <submittedName>
        <fullName evidence="1">Uncharacterized protein</fullName>
    </submittedName>
</protein>
<keyword evidence="2" id="KW-1185">Reference proteome</keyword>
<evidence type="ECO:0000313" key="2">
    <source>
        <dbReference type="Proteomes" id="UP000499080"/>
    </source>
</evidence>
<dbReference type="EMBL" id="BGPR01001390">
    <property type="protein sequence ID" value="GBM52716.1"/>
    <property type="molecule type" value="Genomic_DNA"/>
</dbReference>
<organism evidence="1 2">
    <name type="scientific">Araneus ventricosus</name>
    <name type="common">Orbweaver spider</name>
    <name type="synonym">Epeira ventricosa</name>
    <dbReference type="NCBI Taxonomy" id="182803"/>
    <lineage>
        <taxon>Eukaryota</taxon>
        <taxon>Metazoa</taxon>
        <taxon>Ecdysozoa</taxon>
        <taxon>Arthropoda</taxon>
        <taxon>Chelicerata</taxon>
        <taxon>Arachnida</taxon>
        <taxon>Araneae</taxon>
        <taxon>Araneomorphae</taxon>
        <taxon>Entelegynae</taxon>
        <taxon>Araneoidea</taxon>
        <taxon>Araneidae</taxon>
        <taxon>Araneus</taxon>
    </lineage>
</organism>
<accession>A0A4Y2GIV4</accession>
<sequence>MPTWPCGLRRLPIAPAYRIAGSNPRQELEVSSHSTSYKRKKTDMYLPELIEGCNRWQRYGTYRTLANEKTKLHSVLLSAAGKVLSTEVFINIVVKGRGRDP</sequence>
<comment type="caution">
    <text evidence="1">The sequence shown here is derived from an EMBL/GenBank/DDBJ whole genome shotgun (WGS) entry which is preliminary data.</text>
</comment>
<reference evidence="1 2" key="1">
    <citation type="journal article" date="2019" name="Sci. Rep.">
        <title>Orb-weaving spider Araneus ventricosus genome elucidates the spidroin gene catalogue.</title>
        <authorList>
            <person name="Kono N."/>
            <person name="Nakamura H."/>
            <person name="Ohtoshi R."/>
            <person name="Moran D.A.P."/>
            <person name="Shinohara A."/>
            <person name="Yoshida Y."/>
            <person name="Fujiwara M."/>
            <person name="Mori M."/>
            <person name="Tomita M."/>
            <person name="Arakawa K."/>
        </authorList>
    </citation>
    <scope>NUCLEOTIDE SEQUENCE [LARGE SCALE GENOMIC DNA]</scope>
</reference>
<name>A0A4Y2GIV4_ARAVE</name>
<dbReference type="Proteomes" id="UP000499080">
    <property type="component" value="Unassembled WGS sequence"/>
</dbReference>
<dbReference type="AlphaFoldDB" id="A0A4Y2GIV4"/>